<feature type="non-terminal residue" evidence="1">
    <location>
        <position position="1"/>
    </location>
</feature>
<dbReference type="CDD" id="cd09272">
    <property type="entry name" value="RNase_HI_RT_Ty1"/>
    <property type="match status" value="1"/>
</dbReference>
<accession>A0A392NYK0</accession>
<sequence>YVFLLGGAPIAWSSKKESVVALSSCEAEYIAASLCACQAIWLMNLIDEIMGEDHGAVTMKIDNISAINLAKNPMAHGRSKHNEMRFHYLREQVNSGKLCLEHCRSEEQLADIMTKSVQTEVFKRMRNMIGLNSLATMN</sequence>
<proteinExistence type="predicted"/>
<keyword evidence="2" id="KW-1185">Reference proteome</keyword>
<dbReference type="PANTHER" id="PTHR11439">
    <property type="entry name" value="GAG-POL-RELATED RETROTRANSPOSON"/>
    <property type="match status" value="1"/>
</dbReference>
<name>A0A392NYK0_9FABA</name>
<reference evidence="1 2" key="1">
    <citation type="journal article" date="2018" name="Front. Plant Sci.">
        <title>Red Clover (Trifolium pratense) and Zigzag Clover (T. medium) - A Picture of Genomic Similarities and Differences.</title>
        <authorList>
            <person name="Dluhosova J."/>
            <person name="Istvanek J."/>
            <person name="Nedelnik J."/>
            <person name="Repkova J."/>
        </authorList>
    </citation>
    <scope>NUCLEOTIDE SEQUENCE [LARGE SCALE GENOMIC DNA]</scope>
    <source>
        <strain evidence="2">cv. 10/8</strain>
        <tissue evidence="1">Leaf</tissue>
    </source>
</reference>
<dbReference type="AlphaFoldDB" id="A0A392NYK0"/>
<dbReference type="PANTHER" id="PTHR11439:SF515">
    <property type="entry name" value="GAG-POL POLYPROTEIN"/>
    <property type="match status" value="1"/>
</dbReference>
<comment type="caution">
    <text evidence="1">The sequence shown here is derived from an EMBL/GenBank/DDBJ whole genome shotgun (WGS) entry which is preliminary data.</text>
</comment>
<dbReference type="EMBL" id="LXQA010054839">
    <property type="protein sequence ID" value="MCI04279.1"/>
    <property type="molecule type" value="Genomic_DNA"/>
</dbReference>
<evidence type="ECO:0000313" key="1">
    <source>
        <dbReference type="EMBL" id="MCI04279.1"/>
    </source>
</evidence>
<protein>
    <submittedName>
        <fullName evidence="1">Cationic amino acid transporter 1-like</fullName>
    </submittedName>
</protein>
<evidence type="ECO:0000313" key="2">
    <source>
        <dbReference type="Proteomes" id="UP000265520"/>
    </source>
</evidence>
<dbReference type="Proteomes" id="UP000265520">
    <property type="component" value="Unassembled WGS sequence"/>
</dbReference>
<organism evidence="1 2">
    <name type="scientific">Trifolium medium</name>
    <dbReference type="NCBI Taxonomy" id="97028"/>
    <lineage>
        <taxon>Eukaryota</taxon>
        <taxon>Viridiplantae</taxon>
        <taxon>Streptophyta</taxon>
        <taxon>Embryophyta</taxon>
        <taxon>Tracheophyta</taxon>
        <taxon>Spermatophyta</taxon>
        <taxon>Magnoliopsida</taxon>
        <taxon>eudicotyledons</taxon>
        <taxon>Gunneridae</taxon>
        <taxon>Pentapetalae</taxon>
        <taxon>rosids</taxon>
        <taxon>fabids</taxon>
        <taxon>Fabales</taxon>
        <taxon>Fabaceae</taxon>
        <taxon>Papilionoideae</taxon>
        <taxon>50 kb inversion clade</taxon>
        <taxon>NPAAA clade</taxon>
        <taxon>Hologalegina</taxon>
        <taxon>IRL clade</taxon>
        <taxon>Trifolieae</taxon>
        <taxon>Trifolium</taxon>
    </lineage>
</organism>